<dbReference type="EMBL" id="JAPWTK010000014">
    <property type="protein sequence ID" value="KAJ8959092.1"/>
    <property type="molecule type" value="Genomic_DNA"/>
</dbReference>
<proteinExistence type="predicted"/>
<feature type="region of interest" description="Disordered" evidence="1">
    <location>
        <begin position="215"/>
        <end position="243"/>
    </location>
</feature>
<feature type="region of interest" description="Disordered" evidence="1">
    <location>
        <begin position="1"/>
        <end position="100"/>
    </location>
</feature>
<feature type="region of interest" description="Disordered" evidence="1">
    <location>
        <begin position="435"/>
        <end position="454"/>
    </location>
</feature>
<feature type="region of interest" description="Disordered" evidence="1">
    <location>
        <begin position="534"/>
        <end position="563"/>
    </location>
</feature>
<organism evidence="2 3">
    <name type="scientific">Aromia moschata</name>
    <dbReference type="NCBI Taxonomy" id="1265417"/>
    <lineage>
        <taxon>Eukaryota</taxon>
        <taxon>Metazoa</taxon>
        <taxon>Ecdysozoa</taxon>
        <taxon>Arthropoda</taxon>
        <taxon>Hexapoda</taxon>
        <taxon>Insecta</taxon>
        <taxon>Pterygota</taxon>
        <taxon>Neoptera</taxon>
        <taxon>Endopterygota</taxon>
        <taxon>Coleoptera</taxon>
        <taxon>Polyphaga</taxon>
        <taxon>Cucujiformia</taxon>
        <taxon>Chrysomeloidea</taxon>
        <taxon>Cerambycidae</taxon>
        <taxon>Cerambycinae</taxon>
        <taxon>Callichromatini</taxon>
        <taxon>Aromia</taxon>
    </lineage>
</organism>
<feature type="region of interest" description="Disordered" evidence="1">
    <location>
        <begin position="484"/>
        <end position="522"/>
    </location>
</feature>
<feature type="region of interest" description="Disordered" evidence="1">
    <location>
        <begin position="1013"/>
        <end position="1033"/>
    </location>
</feature>
<gene>
    <name evidence="2" type="ORF">NQ318_022349</name>
</gene>
<evidence type="ECO:0000256" key="1">
    <source>
        <dbReference type="SAM" id="MobiDB-lite"/>
    </source>
</evidence>
<feature type="region of interest" description="Disordered" evidence="1">
    <location>
        <begin position="816"/>
        <end position="838"/>
    </location>
</feature>
<evidence type="ECO:0000313" key="2">
    <source>
        <dbReference type="EMBL" id="KAJ8959092.1"/>
    </source>
</evidence>
<feature type="compositionally biased region" description="Basic and acidic residues" evidence="1">
    <location>
        <begin position="538"/>
        <end position="559"/>
    </location>
</feature>
<feature type="compositionally biased region" description="Polar residues" evidence="1">
    <location>
        <begin position="1018"/>
        <end position="1028"/>
    </location>
</feature>
<feature type="compositionally biased region" description="Polar residues" evidence="1">
    <location>
        <begin position="233"/>
        <end position="243"/>
    </location>
</feature>
<feature type="compositionally biased region" description="Polar residues" evidence="1">
    <location>
        <begin position="42"/>
        <end position="58"/>
    </location>
</feature>
<evidence type="ECO:0000313" key="3">
    <source>
        <dbReference type="Proteomes" id="UP001162162"/>
    </source>
</evidence>
<feature type="compositionally biased region" description="Polar residues" evidence="1">
    <location>
        <begin position="1382"/>
        <end position="1393"/>
    </location>
</feature>
<feature type="region of interest" description="Disordered" evidence="1">
    <location>
        <begin position="593"/>
        <end position="614"/>
    </location>
</feature>
<feature type="region of interest" description="Disordered" evidence="1">
    <location>
        <begin position="118"/>
        <end position="147"/>
    </location>
</feature>
<feature type="compositionally biased region" description="Basic and acidic residues" evidence="1">
    <location>
        <begin position="504"/>
        <end position="522"/>
    </location>
</feature>
<comment type="caution">
    <text evidence="2">The sequence shown here is derived from an EMBL/GenBank/DDBJ whole genome shotgun (WGS) entry which is preliminary data.</text>
</comment>
<feature type="compositionally biased region" description="Polar residues" evidence="1">
    <location>
        <begin position="1092"/>
        <end position="1110"/>
    </location>
</feature>
<name>A0AAV8Z770_9CUCU</name>
<keyword evidence="3" id="KW-1185">Reference proteome</keyword>
<feature type="region of interest" description="Disordered" evidence="1">
    <location>
        <begin position="1325"/>
        <end position="1397"/>
    </location>
</feature>
<feature type="region of interest" description="Disordered" evidence="1">
    <location>
        <begin position="167"/>
        <end position="198"/>
    </location>
</feature>
<protein>
    <submittedName>
        <fullName evidence="2">Uncharacterized protein</fullName>
    </submittedName>
</protein>
<sequence length="1525" mass="166959">MPVEPSTSSIHDSKPLLFVHGKDKSNANLKPSENCALEQENGAKQSQMPVEPSTSSIYDLQPLLVVDSKGKSNDDLKPSENDVLERENGTKQPQMPVEPSTYSIHYLQPLLVVDSKGKSNANLKPSENCVLERENRTKQPQMPAEPSTSLIHDLNLKPLLVVHSKGKSNANLKPSENDVLERENGTNHPQMPVEPSTSSIHDLKPLLVVHNKGKINANSKPSENDVLERENGTKQPQMPAESSISSIHDLTPLLVVNSKDKMNANLKPCRGGVLERENGEKRPQVPLKPFVSFEHPLDPNRPLTLGEYKKIQDISRKFPPPRIDLGIDGFGPDKTYKKRRTNYSPMNKLHLKKTDTPSGKLKPAVCPARRNISETAGKEKVGTWPAQKFSTQQTEGSIMANKRQCKTQVTAGQHKGIFRPVPQSSMDEYRRNFPPVAESHKHDKPGTSKTESNVNTNRTTLHKDKIVSIGARRASVPNFSVASIGSESSTLSKKLKKSISHIDPVSRPKEDTKIDPVDRKDRNVGDKTCVKAIAPKSQNKESKDMKAMKKPKDNPRDNNKFFNNKFIKLGNKPKENSVRSSKVAHGAMKIHEKKLTDSNETKKSENLKETNEKPDTLKINVTNATDACGKKISCIPENVALQPQLILNRIDDKIPISVARKRPITFASISEFVFIRCEVLLQERFPMRQKARSLPVDEECCDKAVLLDSPDVQRSTTFVRPTTMPPGVEIETTDDIIEVKPQIPIVDLTDDDVEVKKELSASPKVEDLEKEAKSDVLLKDTVIVPVQETITLYRSEETLNNSLELQATVASISSSLGVSGNTKHKMETDRVSQNEKGTNGFIPASSIVNSLVTIQDVNATVPTQTPAVTSNPSLPLLPTTCNTAVSSPRSSKSILNELANVVDAVTTRRKEPQRSEGTASIVHSVGTFLPPVYHALSQGQANAQHVRSTIIYVPPKPDAAKITRTDRNTDGVFAMPPPPYPALSKPTPRLQQEVIQRPVVDDNDHHTPMVIPTAPRSAESSSIASNKPQGPAITVTDRGGFAGGRIGDSNTNHLTPVQNARRDSNALLVTQNPQPFGSDIVKVSQVSAAQSLPCSSGGATQAGNPSTSANPPVLTPWPPTIEIPEIGKHLSRFICIYMALRRAQLQYVADFIKISKFVPDAGKTILRDFDVWTSNKVHDVLKRMSASLCGLNFSKIPVTAYSASLVIQCALESLKEAVPSITKSALYLMLDALMSPEMEQYNLVPFLRTFCVFVRDVANQMRMNANDGNSSQQQRQNLPQEPLLPAQRQLLLSQIQQYNVIIARQTIMTAPEQEVRNSIARMMQSQRQQTVNVRPSMPMQPQFASHTVGNKPPSGNLADTANQRTRERNQIRAQKAKPPRSVFQSPSSNSQNPEMLRRSCCETSHAILSNMLTNSCEPSGQVPPALPSNQAIPGKDVARPEALEERFKIHLPYTVPYEVPTSSATSIATCNNASAAAMAAASFVATAAAATAAASAVANGCASGYRCGSAVHGGARGHPERPSDS</sequence>
<feature type="region of interest" description="Disordered" evidence="1">
    <location>
        <begin position="1092"/>
        <end position="1115"/>
    </location>
</feature>
<reference evidence="2" key="1">
    <citation type="journal article" date="2023" name="Insect Mol. Biol.">
        <title>Genome sequencing provides insights into the evolution of gene families encoding plant cell wall-degrading enzymes in longhorned beetles.</title>
        <authorList>
            <person name="Shin N.R."/>
            <person name="Okamura Y."/>
            <person name="Kirsch R."/>
            <person name="Pauchet Y."/>
        </authorList>
    </citation>
    <scope>NUCLEOTIDE SEQUENCE</scope>
    <source>
        <strain evidence="2">AMC_N1</strain>
    </source>
</reference>
<feature type="compositionally biased region" description="Polar residues" evidence="1">
    <location>
        <begin position="1"/>
        <end position="10"/>
    </location>
</feature>
<accession>A0AAV8Z770</accession>
<feature type="compositionally biased region" description="Basic and acidic residues" evidence="1">
    <location>
        <begin position="175"/>
        <end position="185"/>
    </location>
</feature>
<feature type="compositionally biased region" description="Basic and acidic residues" evidence="1">
    <location>
        <begin position="824"/>
        <end position="833"/>
    </location>
</feature>
<feature type="compositionally biased region" description="Basic and acidic residues" evidence="1">
    <location>
        <begin position="222"/>
        <end position="232"/>
    </location>
</feature>
<feature type="compositionally biased region" description="Basic and acidic residues" evidence="1">
    <location>
        <begin position="68"/>
        <end position="89"/>
    </location>
</feature>
<dbReference type="Proteomes" id="UP001162162">
    <property type="component" value="Unassembled WGS sequence"/>
</dbReference>